<keyword evidence="1" id="KW-0472">Membrane</keyword>
<evidence type="ECO:0000313" key="2">
    <source>
        <dbReference type="EMBL" id="GGJ81969.1"/>
    </source>
</evidence>
<dbReference type="EMBL" id="BMMV01000003">
    <property type="protein sequence ID" value="GGJ81969.1"/>
    <property type="molecule type" value="Genomic_DNA"/>
</dbReference>
<dbReference type="RefSeq" id="WP_189106222.1">
    <property type="nucleotide sequence ID" value="NZ_BMMV01000003.1"/>
</dbReference>
<keyword evidence="1" id="KW-0812">Transmembrane</keyword>
<evidence type="ECO:0000313" key="3">
    <source>
        <dbReference type="Proteomes" id="UP000660265"/>
    </source>
</evidence>
<proteinExistence type="predicted"/>
<dbReference type="Proteomes" id="UP000660265">
    <property type="component" value="Unassembled WGS sequence"/>
</dbReference>
<reference evidence="3" key="1">
    <citation type="journal article" date="2019" name="Int. J. Syst. Evol. Microbiol.">
        <title>The Global Catalogue of Microorganisms (GCM) 10K type strain sequencing project: providing services to taxonomists for standard genome sequencing and annotation.</title>
        <authorList>
            <consortium name="The Broad Institute Genomics Platform"/>
            <consortium name="The Broad Institute Genome Sequencing Center for Infectious Disease"/>
            <person name="Wu L."/>
            <person name="Ma J."/>
        </authorList>
    </citation>
    <scope>NUCLEOTIDE SEQUENCE [LARGE SCALE GENOMIC DNA]</scope>
    <source>
        <strain evidence="3">CGMCC 4.7275</strain>
    </source>
</reference>
<gene>
    <name evidence="2" type="ORF">GCM10011583_11830</name>
</gene>
<name>A0ABQ2DZH1_9ACTN</name>
<evidence type="ECO:0000256" key="1">
    <source>
        <dbReference type="SAM" id="Phobius"/>
    </source>
</evidence>
<accession>A0ABQ2DZH1</accession>
<comment type="caution">
    <text evidence="2">The sequence shown here is derived from an EMBL/GenBank/DDBJ whole genome shotgun (WGS) entry which is preliminary data.</text>
</comment>
<feature type="transmembrane region" description="Helical" evidence="1">
    <location>
        <begin position="68"/>
        <end position="88"/>
    </location>
</feature>
<sequence length="122" mass="13438">MADSEDQAMKTLARHLSQAYTVLATLCLNLPVPVTLPTGAVSNVETVPAVRRIMDITEDQPMPEEQQALLFAACSFWLGGLDIYGLLIRDFHTARAHSAAANLIMCDDTMHDLIVWLADNQK</sequence>
<keyword evidence="1" id="KW-1133">Transmembrane helix</keyword>
<protein>
    <submittedName>
        <fullName evidence="2">Uncharacterized protein</fullName>
    </submittedName>
</protein>
<organism evidence="2 3">
    <name type="scientific">Streptomyces camponoticapitis</name>
    <dbReference type="NCBI Taxonomy" id="1616125"/>
    <lineage>
        <taxon>Bacteria</taxon>
        <taxon>Bacillati</taxon>
        <taxon>Actinomycetota</taxon>
        <taxon>Actinomycetes</taxon>
        <taxon>Kitasatosporales</taxon>
        <taxon>Streptomycetaceae</taxon>
        <taxon>Streptomyces</taxon>
    </lineage>
</organism>
<keyword evidence="3" id="KW-1185">Reference proteome</keyword>